<sequence length="113" mass="13100">MRTPVIYEEECFLHVFVHKLTVMNTFYQLVASFVYRNTDFKWVLIYYHADTFCLPRGTCESQFLVVCKPTLLLAAGAIVETIVFTYAVQCIQVHPPRLLLVCLSRLGFHSLSY</sequence>
<dbReference type="AlphaFoldDB" id="A0A8T1MQ72"/>
<organism evidence="1 2">
    <name type="scientific">Clonorchis sinensis</name>
    <name type="common">Chinese liver fluke</name>
    <dbReference type="NCBI Taxonomy" id="79923"/>
    <lineage>
        <taxon>Eukaryota</taxon>
        <taxon>Metazoa</taxon>
        <taxon>Spiralia</taxon>
        <taxon>Lophotrochozoa</taxon>
        <taxon>Platyhelminthes</taxon>
        <taxon>Trematoda</taxon>
        <taxon>Digenea</taxon>
        <taxon>Opisthorchiida</taxon>
        <taxon>Opisthorchiata</taxon>
        <taxon>Opisthorchiidae</taxon>
        <taxon>Clonorchis</taxon>
    </lineage>
</organism>
<keyword evidence="2" id="KW-1185">Reference proteome</keyword>
<name>A0A8T1MQ72_CLOSI</name>
<comment type="caution">
    <text evidence="1">The sequence shown here is derived from an EMBL/GenBank/DDBJ whole genome shotgun (WGS) entry which is preliminary data.</text>
</comment>
<gene>
    <name evidence="1" type="ORF">CSKR_201364</name>
</gene>
<reference evidence="1 2" key="1">
    <citation type="journal article" date="2018" name="Biotechnol. Adv.">
        <title>Improved genomic resources and new bioinformatic workflow for the carcinogenic parasite Clonorchis sinensis: Biotechnological implications.</title>
        <authorList>
            <person name="Wang D."/>
            <person name="Korhonen P.K."/>
            <person name="Gasser R.B."/>
            <person name="Young N.D."/>
        </authorList>
    </citation>
    <scope>NUCLEOTIDE SEQUENCE [LARGE SCALE GENOMIC DNA]</scope>
    <source>
        <strain evidence="1">Cs-k2</strain>
    </source>
</reference>
<accession>A0A8T1MQ72</accession>
<protein>
    <submittedName>
        <fullName evidence="1">Uncharacterized protein</fullName>
    </submittedName>
</protein>
<proteinExistence type="predicted"/>
<dbReference type="EMBL" id="NIRI02000042">
    <property type="protein sequence ID" value="KAG5451200.1"/>
    <property type="molecule type" value="Genomic_DNA"/>
</dbReference>
<evidence type="ECO:0000313" key="1">
    <source>
        <dbReference type="EMBL" id="KAG5451200.1"/>
    </source>
</evidence>
<reference evidence="1 2" key="2">
    <citation type="journal article" date="2021" name="Genomics">
        <title>High-quality reference genome for Clonorchis sinensis.</title>
        <authorList>
            <person name="Young N.D."/>
            <person name="Stroehlein A.J."/>
            <person name="Kinkar L."/>
            <person name="Wang T."/>
            <person name="Sohn W.M."/>
            <person name="Chang B.C.H."/>
            <person name="Kaur P."/>
            <person name="Weisz D."/>
            <person name="Dudchenko O."/>
            <person name="Aiden E.L."/>
            <person name="Korhonen P.K."/>
            <person name="Gasser R.B."/>
        </authorList>
    </citation>
    <scope>NUCLEOTIDE SEQUENCE [LARGE SCALE GENOMIC DNA]</scope>
    <source>
        <strain evidence="1">Cs-k2</strain>
    </source>
</reference>
<dbReference type="Proteomes" id="UP000286415">
    <property type="component" value="Unassembled WGS sequence"/>
</dbReference>
<evidence type="ECO:0000313" key="2">
    <source>
        <dbReference type="Proteomes" id="UP000286415"/>
    </source>
</evidence>